<evidence type="ECO:0000256" key="1">
    <source>
        <dbReference type="ARBA" id="ARBA00004651"/>
    </source>
</evidence>
<reference evidence="9" key="1">
    <citation type="submission" date="2016-10" db="EMBL/GenBank/DDBJ databases">
        <authorList>
            <person name="Varghese N."/>
            <person name="Submissions S."/>
        </authorList>
    </citation>
    <scope>NUCLEOTIDE SEQUENCE [LARGE SCALE GENOMIC DNA]</scope>
    <source>
        <strain evidence="9">DSM 43161</strain>
    </source>
</reference>
<evidence type="ECO:0000256" key="2">
    <source>
        <dbReference type="ARBA" id="ARBA00011006"/>
    </source>
</evidence>
<dbReference type="PANTHER" id="PTHR33884:SF3">
    <property type="entry name" value="UPF0410 PROTEIN YMGE"/>
    <property type="match status" value="1"/>
</dbReference>
<dbReference type="Pfam" id="PF04226">
    <property type="entry name" value="Transgly_assoc"/>
    <property type="match status" value="1"/>
</dbReference>
<feature type="transmembrane region" description="Helical" evidence="7">
    <location>
        <begin position="28"/>
        <end position="48"/>
    </location>
</feature>
<comment type="similarity">
    <text evidence="2">Belongs to the UPF0410 family.</text>
</comment>
<protein>
    <submittedName>
        <fullName evidence="8">Uncharacterized membrane protein YeaQ/YmgE, transglycosylase-associated protein family</fullName>
    </submittedName>
</protein>
<keyword evidence="5 7" id="KW-1133">Transmembrane helix</keyword>
<gene>
    <name evidence="8" type="ORF">SAMN05660359_03688</name>
</gene>
<name>A0A1I5HG27_9ACTN</name>
<feature type="transmembrane region" description="Helical" evidence="7">
    <location>
        <begin position="60"/>
        <end position="79"/>
    </location>
</feature>
<evidence type="ECO:0000313" key="8">
    <source>
        <dbReference type="EMBL" id="SFO47177.1"/>
    </source>
</evidence>
<evidence type="ECO:0000256" key="4">
    <source>
        <dbReference type="ARBA" id="ARBA00022692"/>
    </source>
</evidence>
<dbReference type="InterPro" id="IPR007341">
    <property type="entry name" value="Transgly_assoc"/>
</dbReference>
<sequence>MLSLLWLLLIGMVAGLLARLVVPGKDSMSLLATLVLGVAGSLVGGLLLGLLTGGLRDRGFGPAGLIGSVIGAVIVLLAYDRWTARRGALPRDRRV</sequence>
<keyword evidence="9" id="KW-1185">Reference proteome</keyword>
<accession>A0A1I5HG27</accession>
<keyword evidence="3" id="KW-1003">Cell membrane</keyword>
<dbReference type="PANTHER" id="PTHR33884">
    <property type="entry name" value="UPF0410 PROTEIN YMGE"/>
    <property type="match status" value="1"/>
</dbReference>
<dbReference type="GO" id="GO:0005886">
    <property type="term" value="C:plasma membrane"/>
    <property type="evidence" value="ECO:0007669"/>
    <property type="project" value="UniProtKB-SubCell"/>
</dbReference>
<proteinExistence type="inferred from homology"/>
<evidence type="ECO:0000256" key="7">
    <source>
        <dbReference type="SAM" id="Phobius"/>
    </source>
</evidence>
<evidence type="ECO:0000256" key="6">
    <source>
        <dbReference type="ARBA" id="ARBA00023136"/>
    </source>
</evidence>
<dbReference type="EMBL" id="FOWE01000009">
    <property type="protein sequence ID" value="SFO47177.1"/>
    <property type="molecule type" value="Genomic_DNA"/>
</dbReference>
<evidence type="ECO:0000256" key="5">
    <source>
        <dbReference type="ARBA" id="ARBA00022989"/>
    </source>
</evidence>
<comment type="subcellular location">
    <subcellularLocation>
        <location evidence="1">Cell membrane</location>
        <topology evidence="1">Multi-pass membrane protein</topology>
    </subcellularLocation>
</comment>
<keyword evidence="4 7" id="KW-0812">Transmembrane</keyword>
<evidence type="ECO:0000256" key="3">
    <source>
        <dbReference type="ARBA" id="ARBA00022475"/>
    </source>
</evidence>
<organism evidence="8 9">
    <name type="scientific">Geodermatophilus obscurus</name>
    <dbReference type="NCBI Taxonomy" id="1861"/>
    <lineage>
        <taxon>Bacteria</taxon>
        <taxon>Bacillati</taxon>
        <taxon>Actinomycetota</taxon>
        <taxon>Actinomycetes</taxon>
        <taxon>Geodermatophilales</taxon>
        <taxon>Geodermatophilaceae</taxon>
        <taxon>Geodermatophilus</taxon>
    </lineage>
</organism>
<keyword evidence="6 7" id="KW-0472">Membrane</keyword>
<evidence type="ECO:0000313" key="9">
    <source>
        <dbReference type="Proteomes" id="UP000183642"/>
    </source>
</evidence>
<dbReference type="RefSeq" id="WP_208976800.1">
    <property type="nucleotide sequence ID" value="NZ_FOWE01000009.1"/>
</dbReference>
<dbReference type="AlphaFoldDB" id="A0A1I5HG27"/>
<dbReference type="Proteomes" id="UP000183642">
    <property type="component" value="Unassembled WGS sequence"/>
</dbReference>